<proteinExistence type="predicted"/>
<name>A0ABN8PIF8_9CNID</name>
<sequence>MQQPTLLEFVFPLHAAKQINLLEFLANVSYENEKEDRDEQARAMFEQYVHEIAQRKEGETRLNDLCCSGLAGISFLLEETS</sequence>
<evidence type="ECO:0000313" key="2">
    <source>
        <dbReference type="Proteomes" id="UP001159427"/>
    </source>
</evidence>
<dbReference type="Proteomes" id="UP001159427">
    <property type="component" value="Unassembled WGS sequence"/>
</dbReference>
<keyword evidence="2" id="KW-1185">Reference proteome</keyword>
<protein>
    <submittedName>
        <fullName evidence="1">Uncharacterized protein</fullName>
    </submittedName>
</protein>
<comment type="caution">
    <text evidence="1">The sequence shown here is derived from an EMBL/GenBank/DDBJ whole genome shotgun (WGS) entry which is preliminary data.</text>
</comment>
<gene>
    <name evidence="1" type="ORF">PEVE_00043214</name>
</gene>
<evidence type="ECO:0000313" key="1">
    <source>
        <dbReference type="EMBL" id="CAH3144538.1"/>
    </source>
</evidence>
<dbReference type="EMBL" id="CALNXI010000873">
    <property type="protein sequence ID" value="CAH3144538.1"/>
    <property type="molecule type" value="Genomic_DNA"/>
</dbReference>
<organism evidence="1 2">
    <name type="scientific">Porites evermanni</name>
    <dbReference type="NCBI Taxonomy" id="104178"/>
    <lineage>
        <taxon>Eukaryota</taxon>
        <taxon>Metazoa</taxon>
        <taxon>Cnidaria</taxon>
        <taxon>Anthozoa</taxon>
        <taxon>Hexacorallia</taxon>
        <taxon>Scleractinia</taxon>
        <taxon>Fungiina</taxon>
        <taxon>Poritidae</taxon>
        <taxon>Porites</taxon>
    </lineage>
</organism>
<accession>A0ABN8PIF8</accession>
<reference evidence="1 2" key="1">
    <citation type="submission" date="2022-05" db="EMBL/GenBank/DDBJ databases">
        <authorList>
            <consortium name="Genoscope - CEA"/>
            <person name="William W."/>
        </authorList>
    </citation>
    <scope>NUCLEOTIDE SEQUENCE [LARGE SCALE GENOMIC DNA]</scope>
</reference>